<evidence type="ECO:0000313" key="2">
    <source>
        <dbReference type="Proteomes" id="UP000266841"/>
    </source>
</evidence>
<organism evidence="1 2">
    <name type="scientific">Thalassiosira oceanica</name>
    <name type="common">Marine diatom</name>
    <dbReference type="NCBI Taxonomy" id="159749"/>
    <lineage>
        <taxon>Eukaryota</taxon>
        <taxon>Sar</taxon>
        <taxon>Stramenopiles</taxon>
        <taxon>Ochrophyta</taxon>
        <taxon>Bacillariophyta</taxon>
        <taxon>Coscinodiscophyceae</taxon>
        <taxon>Thalassiosirophycidae</taxon>
        <taxon>Thalassiosirales</taxon>
        <taxon>Thalassiosiraceae</taxon>
        <taxon>Thalassiosira</taxon>
    </lineage>
</organism>
<sequence>MLLDAKGRLGGCVVHRQPLLSPGPTPEDVFHDATSETIVLVPRVEEPISWAVLVQPLDDAHLSVGSKADLFLHHEDNSMVKNADVRRVSDVVRRRRILWLNMAGATWNPQLSAT</sequence>
<name>K0S6X9_THAOC</name>
<accession>K0S6X9</accession>
<dbReference type="EMBL" id="AGNL01035586">
    <property type="protein sequence ID" value="EJK54602.1"/>
    <property type="molecule type" value="Genomic_DNA"/>
</dbReference>
<gene>
    <name evidence="1" type="ORF">THAOC_25752</name>
</gene>
<dbReference type="Proteomes" id="UP000266841">
    <property type="component" value="Unassembled WGS sequence"/>
</dbReference>
<comment type="caution">
    <text evidence="1">The sequence shown here is derived from an EMBL/GenBank/DDBJ whole genome shotgun (WGS) entry which is preliminary data.</text>
</comment>
<protein>
    <submittedName>
        <fullName evidence="1">Uncharacterized protein</fullName>
    </submittedName>
</protein>
<keyword evidence="2" id="KW-1185">Reference proteome</keyword>
<reference evidence="1 2" key="1">
    <citation type="journal article" date="2012" name="Genome Biol.">
        <title>Genome and low-iron response of an oceanic diatom adapted to chronic iron limitation.</title>
        <authorList>
            <person name="Lommer M."/>
            <person name="Specht M."/>
            <person name="Roy A.S."/>
            <person name="Kraemer L."/>
            <person name="Andreson R."/>
            <person name="Gutowska M.A."/>
            <person name="Wolf J."/>
            <person name="Bergner S.V."/>
            <person name="Schilhabel M.B."/>
            <person name="Klostermeier U.C."/>
            <person name="Beiko R.G."/>
            <person name="Rosenstiel P."/>
            <person name="Hippler M."/>
            <person name="Laroche J."/>
        </authorList>
    </citation>
    <scope>NUCLEOTIDE SEQUENCE [LARGE SCALE GENOMIC DNA]</scope>
    <source>
        <strain evidence="1 2">CCMP1005</strain>
    </source>
</reference>
<evidence type="ECO:0000313" key="1">
    <source>
        <dbReference type="EMBL" id="EJK54602.1"/>
    </source>
</evidence>
<dbReference type="AlphaFoldDB" id="K0S6X9"/>
<proteinExistence type="predicted"/>